<organism evidence="10">
    <name type="scientific">Dryopteris fragrans</name>
    <dbReference type="NCBI Taxonomy" id="239565"/>
    <lineage>
        <taxon>Eukaryota</taxon>
        <taxon>Viridiplantae</taxon>
        <taxon>Streptophyta</taxon>
        <taxon>Embryophyta</taxon>
        <taxon>Tracheophyta</taxon>
        <taxon>Polypodiopsida</taxon>
        <taxon>Polypodiidae</taxon>
        <taxon>Polypodiales</taxon>
        <taxon>Polypodiineae</taxon>
        <taxon>Dryopteridaceae</taxon>
        <taxon>Dryopteridoideae</taxon>
        <taxon>Dryopteris</taxon>
    </lineage>
</organism>
<evidence type="ECO:0000256" key="4">
    <source>
        <dbReference type="ARBA" id="ARBA00023163"/>
    </source>
</evidence>
<dbReference type="PROSITE" id="PS51297">
    <property type="entry name" value="K_BOX"/>
    <property type="match status" value="1"/>
</dbReference>
<dbReference type="SUPFAM" id="SSF55455">
    <property type="entry name" value="SRF-like"/>
    <property type="match status" value="1"/>
</dbReference>
<dbReference type="SMART" id="SM00432">
    <property type="entry name" value="MADS"/>
    <property type="match status" value="1"/>
</dbReference>
<evidence type="ECO:0000256" key="5">
    <source>
        <dbReference type="ARBA" id="ARBA00023242"/>
    </source>
</evidence>
<dbReference type="AlphaFoldDB" id="F8T7M7"/>
<name>F8T7M7_9MONI</name>
<dbReference type="InterPro" id="IPR036879">
    <property type="entry name" value="TF_MADSbox_sf"/>
</dbReference>
<dbReference type="GO" id="GO:0003677">
    <property type="term" value="F:DNA binding"/>
    <property type="evidence" value="ECO:0007669"/>
    <property type="project" value="UniProtKB-KW"/>
</dbReference>
<keyword evidence="5" id="KW-0539">Nucleus</keyword>
<dbReference type="GO" id="GO:0005634">
    <property type="term" value="C:nucleus"/>
    <property type="evidence" value="ECO:0007669"/>
    <property type="project" value="UniProtKB-SubCell"/>
</dbReference>
<keyword evidence="6" id="KW-0175">Coiled coil</keyword>
<evidence type="ECO:0000256" key="1">
    <source>
        <dbReference type="ARBA" id="ARBA00004123"/>
    </source>
</evidence>
<dbReference type="GO" id="GO:0046983">
    <property type="term" value="F:protein dimerization activity"/>
    <property type="evidence" value="ECO:0007669"/>
    <property type="project" value="InterPro"/>
</dbReference>
<dbReference type="InterPro" id="IPR050142">
    <property type="entry name" value="MADS-box/MEF2_TF"/>
</dbReference>
<sequence length="192" mass="21604">KKAHELSVLCDAEIALIIFSSTGKLFDFASASMKKILERYKRCSGFLQGAGASMTRDVEYWKHEAERMKDRLHFMEETHRNMLGENLGSLPMKDLQILENKLDSGLNKVRAAKTQLMVEQVQELRKKEQFLLQQNEALKAKLAEVTSIQAPTSGITTATTTSQEMQESSSARLREPTMSAAETTLQLACFSR</sequence>
<keyword evidence="2" id="KW-0805">Transcription regulation</keyword>
<feature type="compositionally biased region" description="Low complexity" evidence="7">
    <location>
        <begin position="156"/>
        <end position="171"/>
    </location>
</feature>
<dbReference type="PROSITE" id="PS50066">
    <property type="entry name" value="MADS_BOX_2"/>
    <property type="match status" value="1"/>
</dbReference>
<dbReference type="Pfam" id="PF01486">
    <property type="entry name" value="K-box"/>
    <property type="match status" value="1"/>
</dbReference>
<evidence type="ECO:0000256" key="2">
    <source>
        <dbReference type="ARBA" id="ARBA00023015"/>
    </source>
</evidence>
<feature type="domain" description="K-box" evidence="9">
    <location>
        <begin position="58"/>
        <end position="148"/>
    </location>
</feature>
<protein>
    <submittedName>
        <fullName evidence="10">MADS2</fullName>
    </submittedName>
</protein>
<keyword evidence="3" id="KW-0238">DNA-binding</keyword>
<dbReference type="GO" id="GO:0003700">
    <property type="term" value="F:DNA-binding transcription factor activity"/>
    <property type="evidence" value="ECO:0007669"/>
    <property type="project" value="InterPro"/>
</dbReference>
<evidence type="ECO:0000256" key="6">
    <source>
        <dbReference type="SAM" id="Coils"/>
    </source>
</evidence>
<keyword evidence="4" id="KW-0804">Transcription</keyword>
<evidence type="ECO:0000259" key="8">
    <source>
        <dbReference type="PROSITE" id="PS50066"/>
    </source>
</evidence>
<evidence type="ECO:0000256" key="3">
    <source>
        <dbReference type="ARBA" id="ARBA00023125"/>
    </source>
</evidence>
<feature type="region of interest" description="Disordered" evidence="7">
    <location>
        <begin position="153"/>
        <end position="176"/>
    </location>
</feature>
<feature type="non-terminal residue" evidence="10">
    <location>
        <position position="1"/>
    </location>
</feature>
<feature type="coiled-coil region" evidence="6">
    <location>
        <begin position="95"/>
        <end position="141"/>
    </location>
</feature>
<dbReference type="EMBL" id="HQ717797">
    <property type="protein sequence ID" value="AEI87372.1"/>
    <property type="molecule type" value="mRNA"/>
</dbReference>
<reference evidence="10" key="1">
    <citation type="submission" date="2010-12" db="EMBL/GenBank/DDBJ databases">
        <title>Characterization of MADS homeotic genes in the fern Dryopteris.</title>
        <authorList>
            <person name="Huang Q."/>
        </authorList>
    </citation>
    <scope>NUCLEOTIDE SEQUENCE</scope>
</reference>
<comment type="subcellular location">
    <subcellularLocation>
        <location evidence="1">Nucleus</location>
    </subcellularLocation>
</comment>
<dbReference type="InterPro" id="IPR002100">
    <property type="entry name" value="TF_MADSbox"/>
</dbReference>
<dbReference type="PANTHER" id="PTHR48019">
    <property type="entry name" value="SERUM RESPONSE FACTOR HOMOLOG"/>
    <property type="match status" value="1"/>
</dbReference>
<evidence type="ECO:0000256" key="7">
    <source>
        <dbReference type="SAM" id="MobiDB-lite"/>
    </source>
</evidence>
<accession>F8T7M7</accession>
<evidence type="ECO:0000259" key="9">
    <source>
        <dbReference type="PROSITE" id="PS51297"/>
    </source>
</evidence>
<dbReference type="Pfam" id="PF00319">
    <property type="entry name" value="SRF-TF"/>
    <property type="match status" value="1"/>
</dbReference>
<feature type="domain" description="MADS-box" evidence="8">
    <location>
        <begin position="1"/>
        <end position="32"/>
    </location>
</feature>
<dbReference type="Gene3D" id="3.40.1810.10">
    <property type="entry name" value="Transcription factor, MADS-box"/>
    <property type="match status" value="1"/>
</dbReference>
<evidence type="ECO:0000313" key="10">
    <source>
        <dbReference type="EMBL" id="AEI87372.1"/>
    </source>
</evidence>
<dbReference type="InterPro" id="IPR002487">
    <property type="entry name" value="TF_Kbox"/>
</dbReference>
<proteinExistence type="evidence at transcript level"/>